<sequence>MADKEGRRSYSCTSKDCHNLIGPGVQWRMCDPCRLQRKALQARRRAEVEQELRNAEKAWQLQAQTDATAPNSPPVHIPVAGTSGIDVGMAISSNTGDASIDGGENVNQPNANVDESPMGCLTPNVEESRSLFLDGVEPNPELSAPVAVEAIVNEVDSISAAPPTPATGPNMERPGSKGSLKKVK</sequence>
<accession>A0A9P7VUI9</accession>
<evidence type="ECO:0000313" key="2">
    <source>
        <dbReference type="EMBL" id="KAG7446715.1"/>
    </source>
</evidence>
<feature type="region of interest" description="Disordered" evidence="1">
    <location>
        <begin position="159"/>
        <end position="184"/>
    </location>
</feature>
<protein>
    <submittedName>
        <fullName evidence="2">Uncharacterized protein</fullName>
    </submittedName>
</protein>
<evidence type="ECO:0000256" key="1">
    <source>
        <dbReference type="SAM" id="MobiDB-lite"/>
    </source>
</evidence>
<organism evidence="2 3">
    <name type="scientific">Guyanagaster necrorhizus</name>
    <dbReference type="NCBI Taxonomy" id="856835"/>
    <lineage>
        <taxon>Eukaryota</taxon>
        <taxon>Fungi</taxon>
        <taxon>Dikarya</taxon>
        <taxon>Basidiomycota</taxon>
        <taxon>Agaricomycotina</taxon>
        <taxon>Agaricomycetes</taxon>
        <taxon>Agaricomycetidae</taxon>
        <taxon>Agaricales</taxon>
        <taxon>Marasmiineae</taxon>
        <taxon>Physalacriaceae</taxon>
        <taxon>Guyanagaster</taxon>
    </lineage>
</organism>
<reference evidence="2" key="1">
    <citation type="submission" date="2020-11" db="EMBL/GenBank/DDBJ databases">
        <title>Adaptations for nitrogen fixation in a non-lichenized fungal sporocarp promotes dispersal by wood-feeding termites.</title>
        <authorList>
            <consortium name="DOE Joint Genome Institute"/>
            <person name="Koch R.A."/>
            <person name="Yoon G."/>
            <person name="Arayal U."/>
            <person name="Lail K."/>
            <person name="Amirebrahimi M."/>
            <person name="Labutti K."/>
            <person name="Lipzen A."/>
            <person name="Riley R."/>
            <person name="Barry K."/>
            <person name="Henrissat B."/>
            <person name="Grigoriev I.V."/>
            <person name="Herr J.R."/>
            <person name="Aime M.C."/>
        </authorList>
    </citation>
    <scope>NUCLEOTIDE SEQUENCE</scope>
    <source>
        <strain evidence="2">MCA 3950</strain>
    </source>
</reference>
<name>A0A9P7VUI9_9AGAR</name>
<keyword evidence="3" id="KW-1185">Reference proteome</keyword>
<dbReference type="AlphaFoldDB" id="A0A9P7VUI9"/>
<comment type="caution">
    <text evidence="2">The sequence shown here is derived from an EMBL/GenBank/DDBJ whole genome shotgun (WGS) entry which is preliminary data.</text>
</comment>
<proteinExistence type="predicted"/>
<dbReference type="EMBL" id="MU250533">
    <property type="protein sequence ID" value="KAG7446715.1"/>
    <property type="molecule type" value="Genomic_DNA"/>
</dbReference>
<dbReference type="Proteomes" id="UP000812287">
    <property type="component" value="Unassembled WGS sequence"/>
</dbReference>
<evidence type="ECO:0000313" key="3">
    <source>
        <dbReference type="Proteomes" id="UP000812287"/>
    </source>
</evidence>
<dbReference type="GeneID" id="66104689"/>
<gene>
    <name evidence="2" type="ORF">BT62DRAFT_82887</name>
</gene>
<dbReference type="OrthoDB" id="3070249at2759"/>
<dbReference type="RefSeq" id="XP_043040215.1">
    <property type="nucleotide sequence ID" value="XM_043182392.1"/>
</dbReference>